<evidence type="ECO:0000256" key="1">
    <source>
        <dbReference type="SAM" id="Phobius"/>
    </source>
</evidence>
<feature type="transmembrane region" description="Helical" evidence="1">
    <location>
        <begin position="12"/>
        <end position="36"/>
    </location>
</feature>
<gene>
    <name evidence="2" type="ORF">TK06_09355</name>
</gene>
<keyword evidence="1" id="KW-0812">Transmembrane</keyword>
<reference evidence="2 3" key="2">
    <citation type="journal article" date="2018" name="Nature">
        <title>Mutant phenotypes for thousands of bacterial genes of unknown function.</title>
        <authorList>
            <person name="Price M.N."/>
            <person name="Wetmore K.M."/>
            <person name="Waters R.J."/>
            <person name="Callaghan M."/>
            <person name="Ray J."/>
            <person name="Liu H."/>
            <person name="Kuehl J.V."/>
            <person name="Melnyk R.A."/>
            <person name="Lamson J.S."/>
            <person name="Suh Y."/>
            <person name="Carlson H.K."/>
            <person name="Esquivel Z."/>
            <person name="Sadeeshkumar H."/>
            <person name="Chakraborty R."/>
            <person name="Zane G.M."/>
            <person name="Rubin B.E."/>
            <person name="Wall J.D."/>
            <person name="Visel A."/>
            <person name="Bristow J."/>
            <person name="Blow M.J."/>
            <person name="Arkin A.P."/>
            <person name="Deutschbauer A.M."/>
        </authorList>
    </citation>
    <scope>NUCLEOTIDE SEQUENCE [LARGE SCALE GENOMIC DNA]</scope>
    <source>
        <strain evidence="2 3">FW300-N2E2</strain>
    </source>
</reference>
<reference evidence="3" key="1">
    <citation type="submission" date="2016-04" db="EMBL/GenBank/DDBJ databases">
        <authorList>
            <person name="Ray J."/>
            <person name="Price M."/>
            <person name="Deutschbauer A."/>
        </authorList>
    </citation>
    <scope>NUCLEOTIDE SEQUENCE [LARGE SCALE GENOMIC DNA]</scope>
    <source>
        <strain evidence="3">FW300-N2E2</strain>
    </source>
</reference>
<organism evidence="2 3">
    <name type="scientific">Pseudomonas fluorescens</name>
    <dbReference type="NCBI Taxonomy" id="294"/>
    <lineage>
        <taxon>Bacteria</taxon>
        <taxon>Pseudomonadati</taxon>
        <taxon>Pseudomonadota</taxon>
        <taxon>Gammaproteobacteria</taxon>
        <taxon>Pseudomonadales</taxon>
        <taxon>Pseudomonadaceae</taxon>
        <taxon>Pseudomonas</taxon>
    </lineage>
</organism>
<feature type="transmembrane region" description="Helical" evidence="1">
    <location>
        <begin position="56"/>
        <end position="79"/>
    </location>
</feature>
<keyword evidence="1" id="KW-1133">Transmembrane helix</keyword>
<proteinExistence type="predicted"/>
<protein>
    <submittedName>
        <fullName evidence="2">Uncharacterized protein</fullName>
    </submittedName>
</protein>
<dbReference type="Proteomes" id="UP000076083">
    <property type="component" value="Chromosome"/>
</dbReference>
<name>A0A159ZY78_PSEFL</name>
<evidence type="ECO:0000313" key="3">
    <source>
        <dbReference type="Proteomes" id="UP000076083"/>
    </source>
</evidence>
<evidence type="ECO:0000313" key="2">
    <source>
        <dbReference type="EMBL" id="AMZ71298.1"/>
    </source>
</evidence>
<dbReference type="RefSeq" id="WP_063321858.1">
    <property type="nucleotide sequence ID" value="NZ_CP015225.1"/>
</dbReference>
<dbReference type="EMBL" id="CP015225">
    <property type="protein sequence ID" value="AMZ71298.1"/>
    <property type="molecule type" value="Genomic_DNA"/>
</dbReference>
<dbReference type="AlphaFoldDB" id="A0A159ZY78"/>
<feature type="transmembrane region" description="Helical" evidence="1">
    <location>
        <begin position="117"/>
        <end position="143"/>
    </location>
</feature>
<sequence length="157" mass="17757">MQYVEGPNGTLSLIQLMGAFGTVVATWASCVGWEASAYDPELKTAQDIKLLADYSWLWFDTTVMVSVTQFVSFGCLCLIDKNPRPLFPKWLGWFSIAMGLSFLMAVLIPFFRTGPFAWNGLLCYYVGLFDFFIWIIIATHYVLKAIKRIEQDSIGIV</sequence>
<feature type="transmembrane region" description="Helical" evidence="1">
    <location>
        <begin position="91"/>
        <end position="111"/>
    </location>
</feature>
<keyword evidence="1" id="KW-0472">Membrane</keyword>
<accession>A0A159ZY78</accession>